<feature type="coiled-coil region" evidence="1">
    <location>
        <begin position="1522"/>
        <end position="1553"/>
    </location>
</feature>
<accession>A0A141HR35</accession>
<protein>
    <submittedName>
        <fullName evidence="4">Uncharacterized protein</fullName>
    </submittedName>
</protein>
<keyword evidence="1" id="KW-0175">Coiled coil</keyword>
<keyword evidence="5" id="KW-1185">Reference proteome</keyword>
<keyword evidence="3" id="KW-0812">Transmembrane</keyword>
<dbReference type="KEGG" id="vg:40069606"/>
<evidence type="ECO:0000256" key="1">
    <source>
        <dbReference type="SAM" id="Coils"/>
    </source>
</evidence>
<keyword evidence="3" id="KW-0472">Membrane</keyword>
<organism evidence="4 5">
    <name type="scientific">Flavobacterium phage FpV4</name>
    <dbReference type="NCBI Taxonomy" id="1740108"/>
    <lineage>
        <taxon>Viruses</taxon>
        <taxon>Duplodnaviria</taxon>
        <taxon>Heunggongvirae</taxon>
        <taxon>Uroviricota</taxon>
        <taxon>Caudoviricetes</taxon>
        <taxon>Fipvunavirus</taxon>
        <taxon>Fipvunavirus Fpv4</taxon>
    </lineage>
</organism>
<evidence type="ECO:0000256" key="3">
    <source>
        <dbReference type="SAM" id="Phobius"/>
    </source>
</evidence>
<keyword evidence="3" id="KW-1133">Transmembrane helix</keyword>
<feature type="region of interest" description="Disordered" evidence="2">
    <location>
        <begin position="100"/>
        <end position="129"/>
    </location>
</feature>
<feature type="coiled-coil region" evidence="1">
    <location>
        <begin position="931"/>
        <end position="981"/>
    </location>
</feature>
<feature type="compositionally biased region" description="Basic and acidic residues" evidence="2">
    <location>
        <begin position="109"/>
        <end position="129"/>
    </location>
</feature>
<proteinExistence type="predicted"/>
<evidence type="ECO:0000313" key="4">
    <source>
        <dbReference type="EMBL" id="ALN97146.1"/>
    </source>
</evidence>
<dbReference type="RefSeq" id="YP_009594089.1">
    <property type="nucleotide sequence ID" value="NC_041872.1"/>
</dbReference>
<sequence>MACTVEIQDIQEEIKLELKEKFESIKFTKYRDRLAGFIPYDINNPTEAKDPLFGRVQYQKNKYNTQYNSKLYGEVVSFNQTKEGIEFNIHPTIKLAKAMSNQNEQDAYNEARAKAEKDSRNEGRKIQNEYDEMRDLPPTFSEDDFEYMPSNSTNTPVSKTVIQPNFNDVLEHKRKLLINVDKTITRLYNDKRLHDSVEITKKIAKFNLIKDSLEKDIKDFNSNIDKVSLIRDFFEKDIQTINELLSNPTLDNVFLAKTMFDYLERTKKSEAKDTDIFALNSKQEFEKEVQDIIDYIEKHLEKTKNRINETVDDIFLQLLEKNEDNLSKLYPGLTLEEIKEELLKKLQDINKIESYFFTQGANLLSENNIIDQLIILEYKREKQFQNNKIQPIIESINNGLPAIEEELKRLGKFFTFRKKTVFDYNWLYRKDKVAEPELISKFSKTYENTIYNLQKKYQEDLYQARSQKDWAEVERLLKNKFNDLNDKVEFLNFTLLHDIFDDPIYDSFKRGTTQEADNYKQEIIAKIGQEEYDKAIENQRNLLDKYLNEAGLIIQAKLDDENVTDEAQLSGAAKDSIENSLQRISPLAFLDSFYAGNSGMVELNYGTQKDEKPSYIKFNGFIPKAQNNLGLDTGFFDENFKDIENNPIMYDFWKRMKSGVELINENLIDSDLKVKYNSILSFKEGITKQVLDKSFKTQLKEAFSKYTNLLGLWKSIFSAKNYKHNESEYVQLAHQIKTIESEVSKDFALLKTDVSNIIGKTLMDNTVIHWNSLSLEQQDKILAVTGMKDSVEFLDNLDSTNGIFGAGDLKIFSKIKNMEQQSLNLPAVIKGLLELSADHKARATSKNETNIYRMKSADILTKENGWHQKKDEVRESEIKRQDFFYEKVILNKNQKDHPGGVNNISDILRKSLSKEHFNAPIVGKIFYKNFNKEEKVIYDSAIERIKQLENEIAQTTSPKKVEQLNIEKAALHQRIELLGKDYMISALFDNIVNKLRVKVGLGYNLLAGVNNYKQGFITTLNRDGVFWQRGNIYPVQHFVDLGSIRHVNPTYKQKWETAKLFIEKLGIVETGTNELQKAEAEIKNRAGWMQPMFITEKVEYRNQAKGILAMAMDVEVEHATEKNPDGTPAKYPLFNGSDFIPYINNNGVLELKPEFDTPTNREHLITMTSKDISDWKLNVRAMNNSMNGDYTKEGVTRIKGSLFTRPLMTFKTWIPEYIGARWKYQQKNVLTGEIETGFMLSSLLNKKTSVAAGLMLATTGALGMVTASPILIAGFVASLGFGFGYTKYIAHKNRNTTLVDNTEPIAMVQQAMYWLKMINPVALAEMPINTIFGKELIKPVEFKSELNLTEQEKKDLRAMGRNMQHLAILMLVKIAIQAFLKDNDDDEPKGEEGTEQRAKYEAQKLRRAEGNHTYNFLENMITGTFNESSFGTDPAALWKAGSEGGIEGQLKSIIKLGVALCSPTEEIQKGPRQGQNKLRNAAASMFIPALFRDLGHDTYRFGFENSMLTEWDKAEGLDGIFNSDFKDDKKELKEAKQAKIQELLEEFETENNVEYDELPEVEQDVIDKEIKKELGDEFKIDRENYDEEQNKSVDEE</sequence>
<dbReference type="Proteomes" id="UP000221857">
    <property type="component" value="Segment"/>
</dbReference>
<name>A0A141HR35_9CAUD</name>
<evidence type="ECO:0000313" key="5">
    <source>
        <dbReference type="Proteomes" id="UP000221857"/>
    </source>
</evidence>
<feature type="transmembrane region" description="Helical" evidence="3">
    <location>
        <begin position="1252"/>
        <end position="1285"/>
    </location>
</feature>
<evidence type="ECO:0000256" key="2">
    <source>
        <dbReference type="SAM" id="MobiDB-lite"/>
    </source>
</evidence>
<dbReference type="EMBL" id="KT876724">
    <property type="protein sequence ID" value="ALN97146.1"/>
    <property type="molecule type" value="Genomic_DNA"/>
</dbReference>
<reference evidence="4 5" key="1">
    <citation type="journal article" date="2016" name="PLoS ONE">
        <title>Comparative Genome Analysis Provides Insights into the Pathogenicity of Flavobacterium psychrophilum.</title>
        <authorList>
            <person name="Castillo D."/>
            <person name="Christiansen R.H."/>
            <person name="Dalsgaard I."/>
            <person name="Madsen L."/>
            <person name="Espejo R."/>
            <person name="Middelboe M."/>
        </authorList>
    </citation>
    <scope>NUCLEOTIDE SEQUENCE [LARGE SCALE GENOMIC DNA]</scope>
</reference>
<dbReference type="GeneID" id="40069606"/>
<dbReference type="SMR" id="A0A141HR35"/>